<evidence type="ECO:0000313" key="1">
    <source>
        <dbReference type="EMBL" id="KJF44749.1"/>
    </source>
</evidence>
<proteinExistence type="predicted"/>
<dbReference type="EMBL" id="JRHC01000001">
    <property type="protein sequence ID" value="KJF44749.1"/>
    <property type="molecule type" value="Genomic_DNA"/>
</dbReference>
<accession>A0A0D8JDI9</accession>
<dbReference type="AlphaFoldDB" id="A0A0D8JDI9"/>
<protein>
    <submittedName>
        <fullName evidence="1">Uncharacterized protein</fullName>
    </submittedName>
</protein>
<comment type="caution">
    <text evidence="1">The sequence shown here is derived from an EMBL/GenBank/DDBJ whole genome shotgun (WGS) entry which is preliminary data.</text>
</comment>
<name>A0A0D8JDI9_9BACT</name>
<keyword evidence="2" id="KW-1185">Reference proteome</keyword>
<sequence length="61" mass="7280">MLRINWKEEGLKLNEEFRLTIFDLRRNRQLANNNKQKLCAFAPLREEILSVFASLCLKSKK</sequence>
<reference evidence="1 2" key="1">
    <citation type="submission" date="2014-09" db="EMBL/GenBank/DDBJ databases">
        <title>Draft Genome Sequence of Draconibacterium sp. JN14CK-3.</title>
        <authorList>
            <person name="Dong C."/>
            <person name="Lai Q."/>
            <person name="Shao Z."/>
        </authorList>
    </citation>
    <scope>NUCLEOTIDE SEQUENCE [LARGE SCALE GENOMIC DNA]</scope>
    <source>
        <strain evidence="1 2">JN14CK-3</strain>
    </source>
</reference>
<organism evidence="1 2">
    <name type="scientific">Draconibacterium sediminis</name>
    <dbReference type="NCBI Taxonomy" id="1544798"/>
    <lineage>
        <taxon>Bacteria</taxon>
        <taxon>Pseudomonadati</taxon>
        <taxon>Bacteroidota</taxon>
        <taxon>Bacteroidia</taxon>
        <taxon>Marinilabiliales</taxon>
        <taxon>Prolixibacteraceae</taxon>
        <taxon>Draconibacterium</taxon>
    </lineage>
</organism>
<dbReference type="Proteomes" id="UP000032544">
    <property type="component" value="Unassembled WGS sequence"/>
</dbReference>
<dbReference type="STRING" id="1544798.LH29_04690"/>
<gene>
    <name evidence="1" type="ORF">LH29_04690</name>
</gene>
<evidence type="ECO:0000313" key="2">
    <source>
        <dbReference type="Proteomes" id="UP000032544"/>
    </source>
</evidence>